<proteinExistence type="predicted"/>
<organism evidence="2 3">
    <name type="scientific">Catalinimonas alkaloidigena</name>
    <dbReference type="NCBI Taxonomy" id="1075417"/>
    <lineage>
        <taxon>Bacteria</taxon>
        <taxon>Pseudomonadati</taxon>
        <taxon>Bacteroidota</taxon>
        <taxon>Cytophagia</taxon>
        <taxon>Cytophagales</taxon>
        <taxon>Catalimonadaceae</taxon>
        <taxon>Catalinimonas</taxon>
    </lineage>
</organism>
<evidence type="ECO:0008006" key="4">
    <source>
        <dbReference type="Google" id="ProtNLM"/>
    </source>
</evidence>
<reference evidence="2 3" key="1">
    <citation type="submission" date="2016-10" db="EMBL/GenBank/DDBJ databases">
        <authorList>
            <person name="de Groot N.N."/>
        </authorList>
    </citation>
    <scope>NUCLEOTIDE SEQUENCE [LARGE SCALE GENOMIC DNA]</scope>
    <source>
        <strain evidence="2 3">DSM 25186</strain>
    </source>
</reference>
<evidence type="ECO:0000313" key="3">
    <source>
        <dbReference type="Proteomes" id="UP000198510"/>
    </source>
</evidence>
<feature type="chain" id="PRO_5011667078" description="Outer membrane protein beta-barrel domain-containing protein" evidence="1">
    <location>
        <begin position="23"/>
        <end position="215"/>
    </location>
</feature>
<name>A0A1G9AR73_9BACT</name>
<feature type="signal peptide" evidence="1">
    <location>
        <begin position="1"/>
        <end position="22"/>
    </location>
</feature>
<dbReference type="Proteomes" id="UP000198510">
    <property type="component" value="Unassembled WGS sequence"/>
</dbReference>
<evidence type="ECO:0000256" key="1">
    <source>
        <dbReference type="SAM" id="SignalP"/>
    </source>
</evidence>
<evidence type="ECO:0000313" key="2">
    <source>
        <dbReference type="EMBL" id="SDK29731.1"/>
    </source>
</evidence>
<accession>A0A1G9AR73</accession>
<keyword evidence="3" id="KW-1185">Reference proteome</keyword>
<protein>
    <recommendedName>
        <fullName evidence="4">Outer membrane protein beta-barrel domain-containing protein</fullName>
    </recommendedName>
</protein>
<dbReference type="EMBL" id="FNFO01000002">
    <property type="protein sequence ID" value="SDK29731.1"/>
    <property type="molecule type" value="Genomic_DNA"/>
</dbReference>
<keyword evidence="1" id="KW-0732">Signal</keyword>
<gene>
    <name evidence="2" type="ORF">SAMN05421823_102384</name>
</gene>
<dbReference type="AlphaFoldDB" id="A0A1G9AR73"/>
<sequence>MRSLRILFIILAVGCFGLPAHSQPGFQGKRFSVHYDLLTCPALSNPTYTKPSGLLAFNAQHGGNIEYVINRRHSLGLFMRGFRTRFYTGYGSSSNDEERYRKLFGTVTGMNYRIYSHYPGNIAPQGRFTDLGMSYTKAVVGDRKVPVEQLSSCNLHLGLGKQMVYGGNFMLQYGIEVAYPLLFLENSSYATIDASKRYANLMYVNFRVGFGWLTF</sequence>